<keyword evidence="2" id="KW-1185">Reference proteome</keyword>
<dbReference type="AlphaFoldDB" id="A0A6J5E4N4"/>
<accession>A0A6J5E4N4</accession>
<reference evidence="1 2" key="1">
    <citation type="submission" date="2020-04" db="EMBL/GenBank/DDBJ databases">
        <authorList>
            <person name="De Canck E."/>
        </authorList>
    </citation>
    <scope>NUCLEOTIDE SEQUENCE [LARGE SCALE GENOMIC DNA]</scope>
    <source>
        <strain evidence="1 2">LMG 29739</strain>
    </source>
</reference>
<gene>
    <name evidence="1" type="ORF">LMG29739_03640</name>
</gene>
<dbReference type="Proteomes" id="UP000494329">
    <property type="component" value="Unassembled WGS sequence"/>
</dbReference>
<protein>
    <submittedName>
        <fullName evidence="1">Uncharacterized protein</fullName>
    </submittedName>
</protein>
<evidence type="ECO:0000313" key="1">
    <source>
        <dbReference type="EMBL" id="CAB3761449.1"/>
    </source>
</evidence>
<dbReference type="EMBL" id="CADIKF010000028">
    <property type="protein sequence ID" value="CAB3761449.1"/>
    <property type="molecule type" value="Genomic_DNA"/>
</dbReference>
<sequence>MQSTAHFQANVCGGDFQHVKECFETWKTQPLVYRRSQFMFEGKREVRRLAGGRVFDNGEVAHNVLVQTCQPRDPYALAAEIHDGERDLWLVMAAYDE</sequence>
<organism evidence="1 2">
    <name type="scientific">Paraburkholderia solisilvae</name>
    <dbReference type="NCBI Taxonomy" id="624376"/>
    <lineage>
        <taxon>Bacteria</taxon>
        <taxon>Pseudomonadati</taxon>
        <taxon>Pseudomonadota</taxon>
        <taxon>Betaproteobacteria</taxon>
        <taxon>Burkholderiales</taxon>
        <taxon>Burkholderiaceae</taxon>
        <taxon>Paraburkholderia</taxon>
    </lineage>
</organism>
<proteinExistence type="predicted"/>
<name>A0A6J5E4N4_9BURK</name>
<evidence type="ECO:0000313" key="2">
    <source>
        <dbReference type="Proteomes" id="UP000494329"/>
    </source>
</evidence>
<dbReference type="RefSeq" id="WP_175112323.1">
    <property type="nucleotide sequence ID" value="NZ_CADIKF010000028.1"/>
</dbReference>